<feature type="region of interest" description="Disordered" evidence="12">
    <location>
        <begin position="120"/>
        <end position="370"/>
    </location>
</feature>
<evidence type="ECO:0000256" key="8">
    <source>
        <dbReference type="ARBA" id="ARBA00022853"/>
    </source>
</evidence>
<dbReference type="Gene3D" id="3.40.50.300">
    <property type="entry name" value="P-loop containing nucleotide triphosphate hydrolases"/>
    <property type="match status" value="1"/>
</dbReference>
<evidence type="ECO:0000256" key="10">
    <source>
        <dbReference type="ARBA" id="ARBA00023159"/>
    </source>
</evidence>
<dbReference type="Pfam" id="PF00271">
    <property type="entry name" value="Helicase_C"/>
    <property type="match status" value="1"/>
</dbReference>
<dbReference type="FunFam" id="3.40.50.10810:FF:000005">
    <property type="entry name" value="Photoperiod-independent early flowering 1"/>
    <property type="match status" value="1"/>
</dbReference>
<evidence type="ECO:0000256" key="1">
    <source>
        <dbReference type="ARBA" id="ARBA00004123"/>
    </source>
</evidence>
<dbReference type="InterPro" id="IPR014001">
    <property type="entry name" value="Helicase_ATP-bd"/>
</dbReference>
<evidence type="ECO:0000313" key="15">
    <source>
        <dbReference type="EMBL" id="TDL23112.1"/>
    </source>
</evidence>
<proteinExistence type="inferred from homology"/>
<keyword evidence="11" id="KW-0539">Nucleus</keyword>
<dbReference type="InterPro" id="IPR001650">
    <property type="entry name" value="Helicase_C-like"/>
</dbReference>
<evidence type="ECO:0000259" key="14">
    <source>
        <dbReference type="PROSITE" id="PS51194"/>
    </source>
</evidence>
<dbReference type="PANTHER" id="PTHR45685:SF1">
    <property type="entry name" value="HELICASE SRCAP"/>
    <property type="match status" value="1"/>
</dbReference>
<dbReference type="PANTHER" id="PTHR45685">
    <property type="entry name" value="HELICASE SRCAP-RELATED"/>
    <property type="match status" value="1"/>
</dbReference>
<evidence type="ECO:0000256" key="9">
    <source>
        <dbReference type="ARBA" id="ARBA00023125"/>
    </source>
</evidence>
<feature type="compositionally biased region" description="Basic residues" evidence="12">
    <location>
        <begin position="240"/>
        <end position="249"/>
    </location>
</feature>
<feature type="compositionally biased region" description="Basic and acidic residues" evidence="12">
    <location>
        <begin position="665"/>
        <end position="676"/>
    </location>
</feature>
<evidence type="ECO:0000256" key="3">
    <source>
        <dbReference type="ARBA" id="ARBA00012551"/>
    </source>
</evidence>
<feature type="compositionally biased region" description="Basic residues" evidence="12">
    <location>
        <begin position="200"/>
        <end position="210"/>
    </location>
</feature>
<feature type="compositionally biased region" description="Basic and acidic residues" evidence="12">
    <location>
        <begin position="685"/>
        <end position="700"/>
    </location>
</feature>
<feature type="domain" description="Helicase C-terminal" evidence="14">
    <location>
        <begin position="1676"/>
        <end position="1829"/>
    </location>
</feature>
<dbReference type="GO" id="GO:0003678">
    <property type="term" value="F:DNA helicase activity"/>
    <property type="evidence" value="ECO:0007669"/>
    <property type="project" value="UniProtKB-EC"/>
</dbReference>
<dbReference type="GO" id="GO:0016887">
    <property type="term" value="F:ATP hydrolysis activity"/>
    <property type="evidence" value="ECO:0007669"/>
    <property type="project" value="TreeGrafter"/>
</dbReference>
<accession>A0A4Y7Q7K8</accession>
<dbReference type="GO" id="GO:0006338">
    <property type="term" value="P:chromatin remodeling"/>
    <property type="evidence" value="ECO:0007669"/>
    <property type="project" value="TreeGrafter"/>
</dbReference>
<dbReference type="EMBL" id="ML170172">
    <property type="protein sequence ID" value="TDL23112.1"/>
    <property type="molecule type" value="Genomic_DNA"/>
</dbReference>
<evidence type="ECO:0000256" key="11">
    <source>
        <dbReference type="ARBA" id="ARBA00023242"/>
    </source>
</evidence>
<comment type="subcellular location">
    <subcellularLocation>
        <location evidence="1">Nucleus</location>
    </subcellularLocation>
</comment>
<keyword evidence="5" id="KW-0378">Hydrolase</keyword>
<dbReference type="SMART" id="SM00490">
    <property type="entry name" value="HELICc"/>
    <property type="match status" value="1"/>
</dbReference>
<reference evidence="15 16" key="1">
    <citation type="submission" date="2018-06" db="EMBL/GenBank/DDBJ databases">
        <title>A transcriptomic atlas of mushroom development highlights an independent origin of complex multicellularity.</title>
        <authorList>
            <consortium name="DOE Joint Genome Institute"/>
            <person name="Krizsan K."/>
            <person name="Almasi E."/>
            <person name="Merenyi Z."/>
            <person name="Sahu N."/>
            <person name="Viragh M."/>
            <person name="Koszo T."/>
            <person name="Mondo S."/>
            <person name="Kiss B."/>
            <person name="Balint B."/>
            <person name="Kues U."/>
            <person name="Barry K."/>
            <person name="Hegedus J.C."/>
            <person name="Henrissat B."/>
            <person name="Johnson J."/>
            <person name="Lipzen A."/>
            <person name="Ohm R."/>
            <person name="Nagy I."/>
            <person name="Pangilinan J."/>
            <person name="Yan J."/>
            <person name="Xiong Y."/>
            <person name="Grigoriev I.V."/>
            <person name="Hibbett D.S."/>
            <person name="Nagy L.G."/>
        </authorList>
    </citation>
    <scope>NUCLEOTIDE SEQUENCE [LARGE SCALE GENOMIC DNA]</scope>
    <source>
        <strain evidence="15 16">SZMC22713</strain>
    </source>
</reference>
<keyword evidence="4" id="KW-0547">Nucleotide-binding</keyword>
<dbReference type="Proteomes" id="UP000294933">
    <property type="component" value="Unassembled WGS sequence"/>
</dbReference>
<evidence type="ECO:0000256" key="12">
    <source>
        <dbReference type="SAM" id="MobiDB-lite"/>
    </source>
</evidence>
<feature type="compositionally biased region" description="Acidic residues" evidence="12">
    <location>
        <begin position="1048"/>
        <end position="1077"/>
    </location>
</feature>
<dbReference type="PROSITE" id="PS51192">
    <property type="entry name" value="HELICASE_ATP_BIND_1"/>
    <property type="match status" value="1"/>
</dbReference>
<sequence>MSTSSGSGHLGDMGPTGGGTGGLPTDNGHAPQVLSLADREALIQAKKIEIEQVIDNHDDLVREAFQLERFRSLLLYDPKVAKEDRSPVFEEYKSKYDLIAKTSTAGPARKTRRALNERLESLKASSSAGPSQPSSPAKKSKLRRSVSTVFDETPIPTTSISAPVGGLSSRKKGKRKADNWEHDEPPDESVTGSISVTYSRKGKHRARSSRQKSEQHEFQAEMEDMDDSISATFRSPSPIKVRKGAKHHTSSIPFANGDSQPAGVTRPKKRHKKGLWPEGADGTALDDGLPYPNGVPVTTTTKRRSGRLAEPPPDSMGKAFKKRNGHDEHQHNERPTVGGKTVAGKTVASSTPSGAIGGEKHKADGDPSSWMPRIKRVKLTLRRPPIKISHPAQRPGRAKFGNSLHALLSSYIMIDGVEYDEAALAAKVEKEARIRDKIDQVKSEGRLLLDAQSALNLLGIDDNGLGHSNGAAALTPAKEKSSDLWASVVDAAILRRKVVKGPLGPHVAGQVASRIKGYWEGIAMKEDKARAHEEKRLRTLAKATMKLVIAEWKKAIFHIREQERLQKEAEEKRLGRQHLDAILNQSGQILEAQQMDLARDVTRSQSRASSISTSNLAAWPGQYSEDDSEGEQEEDSEDGGSDESGSDDVRSDVGGVDVDEQADAIQRRYRDAMRDDGEQDEEEDDSRHRSEDEINLEHTRQQQSDSDEEDDSRGVDLDLQLKADDEEEEDEMASEHGDREPSEAGELVDEDIEDQSVSYLKASLDFQADRKGTPSSGTDMDIEDSDVASPSPAVQTPLDTLDASPTAADSADAIDELEYYDPPEKLTTSTVNGTKDISRDVDIMSVGGRVALSEEPQDMDISMSPESVMDEYRAEKAVHWHSDVTPETKDTSTALENSVVEGASIDTVEGIATGIGHEDRNLSQPDLPPVLDTLKINGTLPDERSPPDHRLSTPSIDLDPETVRANDQRRPQASSTPPGDSTLVDDERVMAFDPEIDDDARSALAPEMGKEMEGVTTLFDDNAAVERMDAEGDDDVANAEVVGVSEKQEEEEEAEEEEEEEEEKAEEEEKDGEEDGTRDDSSKPVDTAGEEETEETPIHDPEPEEPEWEPPAYLKSYAVARVDWDPDAKVLPPLLLRGSLRPYQQSGLEWLASLHSNNLNGILADEMGLGKTIQTIALLAHLACDRGIWGPHLIIVPTSVLLNWIMEFKKFLPGFRILSYHGSTKRRKELRQGWNNRQAFNVCVTSYTLASRDAHIFKRKAWYYMILDEAHMIKNFKSQRWNILLMFRSFRRLLLTGTPLQNNLTELWALLQFLMSGTNFANLKEFGEWFSNPLEKAIEQGTVMDEETQRRVTKLHTVLRPYLLRRLKRDVEKELPSKYEHLVLCRLSKRQRFLYDEFMARAETRADLQSGVYQKVANILMQLRKVCNHPDLFEVRPIKTSFAMTRAAVADFEIKELLVRRRLLAVEDHGASSVSLDALNLRFVKDCNTSLIAARDANMLDASFSSTFVPLHPGSPPPHDTRTIAGFRAYSAHRAQEAIYNRRTHLAYLNRLRCSRTPLYARETIELVSRMYMPLVPLHDDDTTTLGRYDGRRLGSRAVKSFSVRAKEMTPLVDRFAFATSPVVAMDVPRLALSSAEEEVHSYAGDIPFDGILHQSAVKLQIAFPDASLLQYDCGKLQELASLLRMRYAGGHRVLIFTQMTKILDILEAFLNFHGYLYLRLDGATKIEDRQYITERFNADARVFAFIASSRSGGVGINLTGADTVIFYDSDFNPQMDRQCEDRAHRIGQIRDVHIYRFVSAHTVEEAMLRKANQKRSLDDLVIQQGEFDWRTVLQPITANSRNAAEVGLEALERALGEVEDAEDAHAARVAASEEAALEGEDRADFMDGDLASGAAADAPPPEGADAEQDGAEAEQGEEEEEGGTTVDFMLTFVRRDWEFFREWRL</sequence>
<feature type="compositionally biased region" description="Low complexity" evidence="12">
    <location>
        <begin position="123"/>
        <end position="137"/>
    </location>
</feature>
<dbReference type="Gene3D" id="3.40.50.10810">
    <property type="entry name" value="Tandem AAA-ATPase domain"/>
    <property type="match status" value="1"/>
</dbReference>
<evidence type="ECO:0000256" key="6">
    <source>
        <dbReference type="ARBA" id="ARBA00022806"/>
    </source>
</evidence>
<dbReference type="GO" id="GO:0042393">
    <property type="term" value="F:histone binding"/>
    <property type="evidence" value="ECO:0007669"/>
    <property type="project" value="TreeGrafter"/>
</dbReference>
<feature type="compositionally biased region" description="Basic and acidic residues" evidence="12">
    <location>
        <begin position="325"/>
        <end position="334"/>
    </location>
</feature>
<dbReference type="VEuPathDB" id="FungiDB:BD410DRAFT_189983"/>
<dbReference type="CDD" id="cd18793">
    <property type="entry name" value="SF2_C_SNF"/>
    <property type="match status" value="1"/>
</dbReference>
<feature type="compositionally biased region" description="Basic and acidic residues" evidence="12">
    <location>
        <begin position="733"/>
        <end position="742"/>
    </location>
</feature>
<dbReference type="SMART" id="SM00487">
    <property type="entry name" value="DEXDc"/>
    <property type="match status" value="1"/>
</dbReference>
<feature type="compositionally biased region" description="Basic and acidic residues" evidence="12">
    <location>
        <begin position="961"/>
        <end position="970"/>
    </location>
</feature>
<feature type="compositionally biased region" description="Low complexity" evidence="12">
    <location>
        <begin position="798"/>
        <end position="811"/>
    </location>
</feature>
<dbReference type="InterPro" id="IPR000330">
    <property type="entry name" value="SNF2_N"/>
</dbReference>
<dbReference type="STRING" id="50990.A0A4Y7Q7K8"/>
<feature type="compositionally biased region" description="Basic and acidic residues" evidence="12">
    <location>
        <begin position="941"/>
        <end position="951"/>
    </location>
</feature>
<feature type="compositionally biased region" description="Acidic residues" evidence="12">
    <location>
        <begin position="624"/>
        <end position="646"/>
    </location>
</feature>
<feature type="region of interest" description="Disordered" evidence="12">
    <location>
        <begin position="601"/>
        <end position="812"/>
    </location>
</feature>
<evidence type="ECO:0000256" key="4">
    <source>
        <dbReference type="ARBA" id="ARBA00022741"/>
    </source>
</evidence>
<dbReference type="PROSITE" id="PS51194">
    <property type="entry name" value="HELICASE_CTER"/>
    <property type="match status" value="1"/>
</dbReference>
<name>A0A4Y7Q7K8_9AGAM</name>
<feature type="compositionally biased region" description="Acidic residues" evidence="12">
    <location>
        <begin position="1905"/>
        <end position="1923"/>
    </location>
</feature>
<evidence type="ECO:0000313" key="16">
    <source>
        <dbReference type="Proteomes" id="UP000294933"/>
    </source>
</evidence>
<dbReference type="InterPro" id="IPR027417">
    <property type="entry name" value="P-loop_NTPase"/>
</dbReference>
<dbReference type="Pfam" id="PF00176">
    <property type="entry name" value="SNF2-rel_dom"/>
    <property type="match status" value="1"/>
</dbReference>
<feature type="compositionally biased region" description="Gly residues" evidence="12">
    <location>
        <begin position="8"/>
        <end position="22"/>
    </location>
</feature>
<dbReference type="OrthoDB" id="372624at2759"/>
<keyword evidence="10" id="KW-0010">Activator</keyword>
<feature type="compositionally biased region" description="Low complexity" evidence="12">
    <location>
        <begin position="603"/>
        <end position="614"/>
    </location>
</feature>
<dbReference type="EC" id="3.6.4.12" evidence="3"/>
<dbReference type="SUPFAM" id="SSF52540">
    <property type="entry name" value="P-loop containing nucleoside triphosphate hydrolases"/>
    <property type="match status" value="2"/>
</dbReference>
<feature type="domain" description="Helicase ATP-binding" evidence="13">
    <location>
        <begin position="1152"/>
        <end position="1317"/>
    </location>
</feature>
<dbReference type="InterPro" id="IPR038718">
    <property type="entry name" value="SNF2-like_sf"/>
</dbReference>
<evidence type="ECO:0000256" key="5">
    <source>
        <dbReference type="ARBA" id="ARBA00022801"/>
    </source>
</evidence>
<keyword evidence="16" id="KW-1185">Reference proteome</keyword>
<keyword evidence="7" id="KW-0067">ATP-binding</keyword>
<keyword evidence="6" id="KW-0347">Helicase</keyword>
<feature type="compositionally biased region" description="Polar residues" evidence="12">
    <location>
        <begin position="145"/>
        <end position="161"/>
    </location>
</feature>
<evidence type="ECO:0000256" key="7">
    <source>
        <dbReference type="ARBA" id="ARBA00022840"/>
    </source>
</evidence>
<keyword evidence="9" id="KW-0238">DNA-binding</keyword>
<protein>
    <recommendedName>
        <fullName evidence="3">DNA helicase</fullName>
        <ecNumber evidence="3">3.6.4.12</ecNumber>
    </recommendedName>
</protein>
<organism evidence="15 16">
    <name type="scientific">Rickenella mellea</name>
    <dbReference type="NCBI Taxonomy" id="50990"/>
    <lineage>
        <taxon>Eukaryota</taxon>
        <taxon>Fungi</taxon>
        <taxon>Dikarya</taxon>
        <taxon>Basidiomycota</taxon>
        <taxon>Agaricomycotina</taxon>
        <taxon>Agaricomycetes</taxon>
        <taxon>Hymenochaetales</taxon>
        <taxon>Rickenellaceae</taxon>
        <taxon>Rickenella</taxon>
    </lineage>
</organism>
<keyword evidence="8" id="KW-0156">Chromatin regulator</keyword>
<dbReference type="InterPro" id="IPR050520">
    <property type="entry name" value="INO80/SWR1_helicase"/>
</dbReference>
<dbReference type="GO" id="GO:0000812">
    <property type="term" value="C:Swr1 complex"/>
    <property type="evidence" value="ECO:0007669"/>
    <property type="project" value="TreeGrafter"/>
</dbReference>
<evidence type="ECO:0000256" key="2">
    <source>
        <dbReference type="ARBA" id="ARBA00009220"/>
    </source>
</evidence>
<feature type="region of interest" description="Disordered" evidence="12">
    <location>
        <begin position="1"/>
        <end position="32"/>
    </location>
</feature>
<feature type="region of interest" description="Disordered" evidence="12">
    <location>
        <begin position="1891"/>
        <end position="1927"/>
    </location>
</feature>
<dbReference type="InterPro" id="IPR049730">
    <property type="entry name" value="SNF2/RAD54-like_C"/>
</dbReference>
<dbReference type="GO" id="GO:0003677">
    <property type="term" value="F:DNA binding"/>
    <property type="evidence" value="ECO:0007669"/>
    <property type="project" value="UniProtKB-KW"/>
</dbReference>
<dbReference type="GO" id="GO:0005524">
    <property type="term" value="F:ATP binding"/>
    <property type="evidence" value="ECO:0007669"/>
    <property type="project" value="UniProtKB-KW"/>
</dbReference>
<evidence type="ECO:0000259" key="13">
    <source>
        <dbReference type="PROSITE" id="PS51192"/>
    </source>
</evidence>
<gene>
    <name evidence="15" type="ORF">BD410DRAFT_189983</name>
</gene>
<feature type="compositionally biased region" description="Basic and acidic residues" evidence="12">
    <location>
        <begin position="712"/>
        <end position="723"/>
    </location>
</feature>
<feature type="compositionally biased region" description="Polar residues" evidence="12">
    <location>
        <begin position="250"/>
        <end position="259"/>
    </location>
</feature>
<comment type="similarity">
    <text evidence="2">Belongs to the SNF2/RAD54 helicase family. SWR1 subfamily.</text>
</comment>
<feature type="region of interest" description="Disordered" evidence="12">
    <location>
        <begin position="915"/>
        <end position="1110"/>
    </location>
</feature>